<comment type="subcellular location">
    <subcellularLocation>
        <location evidence="1">Cell membrane</location>
        <topology evidence="1">Multi-pass membrane protein</topology>
    </subcellularLocation>
</comment>
<dbReference type="RefSeq" id="WP_271342151.1">
    <property type="nucleotide sequence ID" value="NZ_JAQKAB010000015.1"/>
</dbReference>
<organism evidence="8 9">
    <name type="scientific">Bacillus changyiensis</name>
    <dbReference type="NCBI Taxonomy" id="3004103"/>
    <lineage>
        <taxon>Bacteria</taxon>
        <taxon>Bacillati</taxon>
        <taxon>Bacillota</taxon>
        <taxon>Bacilli</taxon>
        <taxon>Bacillales</taxon>
        <taxon>Bacillaceae</taxon>
        <taxon>Bacillus</taxon>
    </lineage>
</organism>
<keyword evidence="5 6" id="KW-0472">Membrane</keyword>
<dbReference type="Gene3D" id="1.20.1250.20">
    <property type="entry name" value="MFS general substrate transporter like domains"/>
    <property type="match status" value="1"/>
</dbReference>
<accession>A0ABT4XAA2</accession>
<keyword evidence="4 6" id="KW-1133">Transmembrane helix</keyword>
<evidence type="ECO:0000256" key="4">
    <source>
        <dbReference type="ARBA" id="ARBA00022989"/>
    </source>
</evidence>
<feature type="transmembrane region" description="Helical" evidence="6">
    <location>
        <begin position="307"/>
        <end position="329"/>
    </location>
</feature>
<evidence type="ECO:0000313" key="9">
    <source>
        <dbReference type="Proteomes" id="UP001211894"/>
    </source>
</evidence>
<feature type="transmembrane region" description="Helical" evidence="6">
    <location>
        <begin position="210"/>
        <end position="235"/>
    </location>
</feature>
<feature type="transmembrane region" description="Helical" evidence="6">
    <location>
        <begin position="7"/>
        <end position="27"/>
    </location>
</feature>
<comment type="caution">
    <text evidence="8">The sequence shown here is derived from an EMBL/GenBank/DDBJ whole genome shotgun (WGS) entry which is preliminary data.</text>
</comment>
<dbReference type="InterPro" id="IPR001958">
    <property type="entry name" value="Tet-R_TetA/multi-R_MdtG-like"/>
</dbReference>
<dbReference type="PRINTS" id="PR01035">
    <property type="entry name" value="TCRTETA"/>
</dbReference>
<dbReference type="InterPro" id="IPR011701">
    <property type="entry name" value="MFS"/>
</dbReference>
<feature type="transmembrane region" description="Helical" evidence="6">
    <location>
        <begin position="171"/>
        <end position="189"/>
    </location>
</feature>
<proteinExistence type="predicted"/>
<evidence type="ECO:0000256" key="3">
    <source>
        <dbReference type="ARBA" id="ARBA00022692"/>
    </source>
</evidence>
<evidence type="ECO:0000259" key="7">
    <source>
        <dbReference type="PROSITE" id="PS50850"/>
    </source>
</evidence>
<feature type="domain" description="Major facilitator superfamily (MFS) profile" evidence="7">
    <location>
        <begin position="4"/>
        <end position="390"/>
    </location>
</feature>
<keyword evidence="2" id="KW-0813">Transport</keyword>
<feature type="transmembrane region" description="Helical" evidence="6">
    <location>
        <begin position="336"/>
        <end position="360"/>
    </location>
</feature>
<dbReference type="SUPFAM" id="SSF103473">
    <property type="entry name" value="MFS general substrate transporter"/>
    <property type="match status" value="1"/>
</dbReference>
<evidence type="ECO:0000256" key="5">
    <source>
        <dbReference type="ARBA" id="ARBA00023136"/>
    </source>
</evidence>
<evidence type="ECO:0000256" key="6">
    <source>
        <dbReference type="SAM" id="Phobius"/>
    </source>
</evidence>
<evidence type="ECO:0000256" key="2">
    <source>
        <dbReference type="ARBA" id="ARBA00022448"/>
    </source>
</evidence>
<dbReference type="Pfam" id="PF07690">
    <property type="entry name" value="MFS_1"/>
    <property type="match status" value="1"/>
</dbReference>
<name>A0ABT4XAA2_9BACI</name>
<feature type="transmembrane region" description="Helical" evidence="6">
    <location>
        <begin position="278"/>
        <end position="301"/>
    </location>
</feature>
<dbReference type="InterPro" id="IPR036259">
    <property type="entry name" value="MFS_trans_sf"/>
</dbReference>
<dbReference type="InterPro" id="IPR020846">
    <property type="entry name" value="MFS_dom"/>
</dbReference>
<dbReference type="Proteomes" id="UP001211894">
    <property type="component" value="Unassembled WGS sequence"/>
</dbReference>
<protein>
    <submittedName>
        <fullName evidence="8">MFS transporter</fullName>
    </submittedName>
</protein>
<evidence type="ECO:0000313" key="8">
    <source>
        <dbReference type="EMBL" id="MDA7028341.1"/>
    </source>
</evidence>
<evidence type="ECO:0000256" key="1">
    <source>
        <dbReference type="ARBA" id="ARBA00004651"/>
    </source>
</evidence>
<dbReference type="EMBL" id="JAQKAB010000015">
    <property type="protein sequence ID" value="MDA7028341.1"/>
    <property type="molecule type" value="Genomic_DNA"/>
</dbReference>
<feature type="transmembrane region" description="Helical" evidence="6">
    <location>
        <begin position="70"/>
        <end position="93"/>
    </location>
</feature>
<feature type="transmembrane region" description="Helical" evidence="6">
    <location>
        <begin position="39"/>
        <end position="58"/>
    </location>
</feature>
<dbReference type="PANTHER" id="PTHR23546">
    <property type="entry name" value="TRANSPORT PROTEIN"/>
    <property type="match status" value="1"/>
</dbReference>
<reference evidence="8 9" key="1">
    <citation type="submission" date="2023-01" db="EMBL/GenBank/DDBJ databases">
        <title>Bacillus changyiensis sp. nov., isolated from a coastal deposit.</title>
        <authorList>
            <person name="Xiao G."/>
            <person name="Lai Q."/>
            <person name="Hu Z."/>
            <person name="Shao Z."/>
        </authorList>
    </citation>
    <scope>NUCLEOTIDE SEQUENCE [LARGE SCALE GENOMIC DNA]</scope>
    <source>
        <strain evidence="8 9">CLL-7-23</strain>
    </source>
</reference>
<keyword evidence="3 6" id="KW-0812">Transmembrane</keyword>
<sequence>MEKIKFSIFISVFVSFLGLTVIMPILSPLIRELHLSESHAGWIVSIGSIAMTAAGPLWGVWSDKKGRKPIMLIGLLGLFVTYAMFTIVVYMGLNQLISGGLLLASLIGTRFLIGLFIPSVPPTAQAYMADVTQSQDRSSGMSLISAANGLGLVLGPALAGVLALAGLIWPLYLGTFLPLAAFTIVLAIIPKAKPLVRDKPAKVNPFQKDVRLYLLIGLTTMIGIITLQSITGFYLQDKLMISTDEMAKSLAIGFTLSGVAMVLTQVIQMKWLKWGPDIMIITGSFLVILSMLCLLVGHTLFICYLGFFLFGLGAGLMMPGFMTGASLAVSSKQQGAVAGLVAAVQGIAAIITSVLSTSLYEFNQSIPYILVTVIVSISLCLTIGIKHFSREKAPTSSRF</sequence>
<feature type="transmembrane region" description="Helical" evidence="6">
    <location>
        <begin position="366"/>
        <end position="385"/>
    </location>
</feature>
<gene>
    <name evidence="8" type="ORF">PJ311_17510</name>
</gene>
<dbReference type="PANTHER" id="PTHR23546:SF1">
    <property type="entry name" value="MEMBRANE PROTEIN"/>
    <property type="match status" value="1"/>
</dbReference>
<feature type="transmembrane region" description="Helical" evidence="6">
    <location>
        <begin position="247"/>
        <end position="266"/>
    </location>
</feature>
<keyword evidence="9" id="KW-1185">Reference proteome</keyword>
<dbReference type="PROSITE" id="PS50850">
    <property type="entry name" value="MFS"/>
    <property type="match status" value="1"/>
</dbReference>
<dbReference type="CDD" id="cd17330">
    <property type="entry name" value="MFS_SLC46_TetA_like"/>
    <property type="match status" value="1"/>
</dbReference>
<feature type="transmembrane region" description="Helical" evidence="6">
    <location>
        <begin position="99"/>
        <end position="120"/>
    </location>
</feature>
<feature type="transmembrane region" description="Helical" evidence="6">
    <location>
        <begin position="141"/>
        <end position="165"/>
    </location>
</feature>